<dbReference type="AlphaFoldDB" id="A0A2T7TFH2"/>
<name>A0A2T7TFH2_9ACTN</name>
<sequence length="108" mass="11575">MLPWLGPAGQRSYLVTDESGDSYLSQLADEMEAVQLGAGEAVLGHAAEMLSDHKVEAWELRFLGHRLCEALRDALRVAESRGGRLSAPADDGADEPDDSPPCREGDPA</sequence>
<evidence type="ECO:0000256" key="1">
    <source>
        <dbReference type="SAM" id="MobiDB-lite"/>
    </source>
</evidence>
<evidence type="ECO:0000313" key="3">
    <source>
        <dbReference type="Proteomes" id="UP000245992"/>
    </source>
</evidence>
<protein>
    <submittedName>
        <fullName evidence="2">Uncharacterized protein</fullName>
    </submittedName>
</protein>
<comment type="caution">
    <text evidence="2">The sequence shown here is derived from an EMBL/GenBank/DDBJ whole genome shotgun (WGS) entry which is preliminary data.</text>
</comment>
<feature type="region of interest" description="Disordered" evidence="1">
    <location>
        <begin position="79"/>
        <end position="108"/>
    </location>
</feature>
<dbReference type="EMBL" id="AZSP01000015">
    <property type="protein sequence ID" value="PVE13838.1"/>
    <property type="molecule type" value="Genomic_DNA"/>
</dbReference>
<dbReference type="Proteomes" id="UP000245992">
    <property type="component" value="Unassembled WGS sequence"/>
</dbReference>
<proteinExistence type="predicted"/>
<gene>
    <name evidence="2" type="ORF">Y717_07990</name>
</gene>
<reference evidence="2 3" key="1">
    <citation type="submission" date="2013-12" db="EMBL/GenBank/DDBJ databases">
        <title>Annotated genome of Streptomyces scopuliridis.</title>
        <authorList>
            <person name="Olson J.B."/>
        </authorList>
    </citation>
    <scope>NUCLEOTIDE SEQUENCE [LARGE SCALE GENOMIC DNA]</scope>
    <source>
        <strain evidence="2 3">RB72</strain>
    </source>
</reference>
<dbReference type="STRING" id="1440053.GCA_000718095_06030"/>
<keyword evidence="3" id="KW-1185">Reference proteome</keyword>
<evidence type="ECO:0000313" key="2">
    <source>
        <dbReference type="EMBL" id="PVE13838.1"/>
    </source>
</evidence>
<accession>A0A2T7TFH2</accession>
<organism evidence="2 3">
    <name type="scientific">Streptomyces scopuliridis RB72</name>
    <dbReference type="NCBI Taxonomy" id="1440053"/>
    <lineage>
        <taxon>Bacteria</taxon>
        <taxon>Bacillati</taxon>
        <taxon>Actinomycetota</taxon>
        <taxon>Actinomycetes</taxon>
        <taxon>Kitasatosporales</taxon>
        <taxon>Streptomycetaceae</taxon>
        <taxon>Streptomyces</taxon>
    </lineage>
</organism>